<dbReference type="AlphaFoldDB" id="A0A9D4TJQ9"/>
<dbReference type="GO" id="GO:0009706">
    <property type="term" value="C:chloroplast inner membrane"/>
    <property type="evidence" value="ECO:0007669"/>
    <property type="project" value="TreeGrafter"/>
</dbReference>
<evidence type="ECO:0000256" key="3">
    <source>
        <dbReference type="ARBA" id="ARBA00022692"/>
    </source>
</evidence>
<dbReference type="EMBL" id="SIDB01000010">
    <property type="protein sequence ID" value="KAI3427300.1"/>
    <property type="molecule type" value="Genomic_DNA"/>
</dbReference>
<dbReference type="OrthoDB" id="5620at2759"/>
<keyword evidence="5 6" id="KW-0472">Membrane</keyword>
<reference evidence="7" key="2">
    <citation type="submission" date="2020-11" db="EMBL/GenBank/DDBJ databases">
        <authorList>
            <person name="Cecchin M."/>
            <person name="Marcolungo L."/>
            <person name="Rossato M."/>
            <person name="Girolomoni L."/>
            <person name="Cosentino E."/>
            <person name="Cuine S."/>
            <person name="Li-Beisson Y."/>
            <person name="Delledonne M."/>
            <person name="Ballottari M."/>
        </authorList>
    </citation>
    <scope>NUCLEOTIDE SEQUENCE</scope>
    <source>
        <strain evidence="7">211/11P</strain>
        <tissue evidence="7">Whole cell</tissue>
    </source>
</reference>
<reference evidence="7" key="1">
    <citation type="journal article" date="2019" name="Plant J.">
        <title>Chlorella vulgaris genome assembly and annotation reveals the molecular basis for metabolic acclimation to high light conditions.</title>
        <authorList>
            <person name="Cecchin M."/>
            <person name="Marcolungo L."/>
            <person name="Rossato M."/>
            <person name="Girolomoni L."/>
            <person name="Cosentino E."/>
            <person name="Cuine S."/>
            <person name="Li-Beisson Y."/>
            <person name="Delledonne M."/>
            <person name="Ballottari M."/>
        </authorList>
    </citation>
    <scope>NUCLEOTIDE SEQUENCE</scope>
    <source>
        <strain evidence="7">211/11P</strain>
    </source>
</reference>
<evidence type="ECO:0000256" key="4">
    <source>
        <dbReference type="ARBA" id="ARBA00022989"/>
    </source>
</evidence>
<name>A0A9D4TJQ9_CHLVU</name>
<comment type="subcellular location">
    <subcellularLocation>
        <location evidence="1">Membrane</location>
    </subcellularLocation>
</comment>
<keyword evidence="3 6" id="KW-0812">Transmembrane</keyword>
<feature type="transmembrane region" description="Helical" evidence="6">
    <location>
        <begin position="30"/>
        <end position="49"/>
    </location>
</feature>
<gene>
    <name evidence="7" type="ORF">D9Q98_010219</name>
</gene>
<feature type="transmembrane region" description="Helical" evidence="6">
    <location>
        <begin position="89"/>
        <end position="110"/>
    </location>
</feature>
<feature type="transmembrane region" description="Helical" evidence="6">
    <location>
        <begin position="7"/>
        <end position="24"/>
    </location>
</feature>
<dbReference type="InterPro" id="IPR005349">
    <property type="entry name" value="TMEM14"/>
</dbReference>
<dbReference type="GO" id="GO:0015245">
    <property type="term" value="F:fatty acid transmembrane transporter activity"/>
    <property type="evidence" value="ECO:0007669"/>
    <property type="project" value="TreeGrafter"/>
</dbReference>
<evidence type="ECO:0000256" key="2">
    <source>
        <dbReference type="ARBA" id="ARBA00007590"/>
    </source>
</evidence>
<evidence type="ECO:0000313" key="7">
    <source>
        <dbReference type="EMBL" id="KAI3427300.1"/>
    </source>
</evidence>
<evidence type="ECO:0000313" key="8">
    <source>
        <dbReference type="Proteomes" id="UP001055712"/>
    </source>
</evidence>
<feature type="transmembrane region" description="Helical" evidence="6">
    <location>
        <begin position="61"/>
        <end position="77"/>
    </location>
</feature>
<dbReference type="PANTHER" id="PTHR12668:SF43">
    <property type="entry name" value="TRANSMEMBRANE PROTEIN 14 HOMOLOG"/>
    <property type="match status" value="1"/>
</dbReference>
<evidence type="ECO:0000256" key="1">
    <source>
        <dbReference type="ARBA" id="ARBA00004370"/>
    </source>
</evidence>
<comment type="similarity">
    <text evidence="2">Belongs to the TMEM14 family.</text>
</comment>
<evidence type="ECO:0000256" key="6">
    <source>
        <dbReference type="SAM" id="Phobius"/>
    </source>
</evidence>
<dbReference type="Gene3D" id="1.10.10.1740">
    <property type="entry name" value="Transmembrane protein 14-like"/>
    <property type="match status" value="1"/>
</dbReference>
<evidence type="ECO:0000256" key="5">
    <source>
        <dbReference type="ARBA" id="ARBA00023136"/>
    </source>
</evidence>
<organism evidence="7 8">
    <name type="scientific">Chlorella vulgaris</name>
    <name type="common">Green alga</name>
    <dbReference type="NCBI Taxonomy" id="3077"/>
    <lineage>
        <taxon>Eukaryota</taxon>
        <taxon>Viridiplantae</taxon>
        <taxon>Chlorophyta</taxon>
        <taxon>core chlorophytes</taxon>
        <taxon>Trebouxiophyceae</taxon>
        <taxon>Chlorellales</taxon>
        <taxon>Chlorellaceae</taxon>
        <taxon>Chlorella clade</taxon>
        <taxon>Chlorella</taxon>
    </lineage>
</organism>
<comment type="caution">
    <text evidence="7">The sequence shown here is derived from an EMBL/GenBank/DDBJ whole genome shotgun (WGS) entry which is preliminary data.</text>
</comment>
<keyword evidence="4 6" id="KW-1133">Transmembrane helix</keyword>
<protein>
    <submittedName>
        <fullName evidence="7">Uncharacterized protein</fullName>
    </submittedName>
</protein>
<dbReference type="InterPro" id="IPR044890">
    <property type="entry name" value="TMEM14_sf"/>
</dbReference>
<proteinExistence type="inferred from homology"/>
<sequence>MYDFCFTPIYAAFLALAGLLGFLVKGSTASLGGGLGSAAVLSACTYLSLQSYKRGQLCRPATVLSLVISSGLAYMMWQRYSRTGRVMPAGVVGGLSAAMTAFYLWNLLLFKPHFPAAKQQ</sequence>
<dbReference type="Proteomes" id="UP001055712">
    <property type="component" value="Unassembled WGS sequence"/>
</dbReference>
<dbReference type="Pfam" id="PF03647">
    <property type="entry name" value="Tmemb_14"/>
    <property type="match status" value="1"/>
</dbReference>
<accession>A0A9D4TJQ9</accession>
<dbReference type="PANTHER" id="PTHR12668">
    <property type="entry name" value="TRANSMEMBRANE PROTEIN 14, 15"/>
    <property type="match status" value="1"/>
</dbReference>
<keyword evidence="8" id="KW-1185">Reference proteome</keyword>